<dbReference type="PANTHER" id="PTHR12435">
    <property type="match status" value="1"/>
</dbReference>
<sequence>MPLLILSGYPSSGKSVTAQKLSQYFTEERQKKVTIVSENEILNQDKNVIYNDSKIEKILRGNLKSTATRLLNNEELIILDGLNYIKGFRYELYCVSKHHKTPHCIVQCVTPIELARKWNESRSDKYSQETFDALVMRYEPPDSRNRWDFPMFGVLPDEPLPLENIYGALYDRKPPPPNQSTQLQPLTSNNFVHELDKCTQEVISFIMNSQKVNSEGEIKIPGVTEVLLLPRKVRHNTTNKFDINLISLVLSLAELSRHRRQFTTYSKSHPVKEASKVKTLFIQYLNKTVE</sequence>
<dbReference type="OrthoDB" id="9972657at2759"/>
<dbReference type="GO" id="GO:0006357">
    <property type="term" value="P:regulation of transcription by RNA polymerase II"/>
    <property type="evidence" value="ECO:0007669"/>
    <property type="project" value="UniProtKB-ARBA"/>
</dbReference>
<dbReference type="FunFam" id="3.40.50.300:FF:000827">
    <property type="entry name" value="KTI12 chromatin-associated homolog"/>
    <property type="match status" value="1"/>
</dbReference>
<evidence type="ECO:0000256" key="4">
    <source>
        <dbReference type="ARBA" id="ARBA00026170"/>
    </source>
</evidence>
<gene>
    <name evidence="5" type="ORF">Anas_07372</name>
</gene>
<dbReference type="EMBL" id="SEYY01001838">
    <property type="protein sequence ID" value="KAB7505081.1"/>
    <property type="molecule type" value="Genomic_DNA"/>
</dbReference>
<dbReference type="InterPro" id="IPR013641">
    <property type="entry name" value="KTI12/PSTK"/>
</dbReference>
<dbReference type="SUPFAM" id="SSF52540">
    <property type="entry name" value="P-loop containing nucleoside triphosphate hydrolases"/>
    <property type="match status" value="1"/>
</dbReference>
<reference evidence="5 6" key="1">
    <citation type="journal article" date="2019" name="PLoS Biol.">
        <title>Sex chromosomes control vertical transmission of feminizing Wolbachia symbionts in an isopod.</title>
        <authorList>
            <person name="Becking T."/>
            <person name="Chebbi M.A."/>
            <person name="Giraud I."/>
            <person name="Moumen B."/>
            <person name="Laverre T."/>
            <person name="Caubet Y."/>
            <person name="Peccoud J."/>
            <person name="Gilbert C."/>
            <person name="Cordaux R."/>
        </authorList>
    </citation>
    <scope>NUCLEOTIDE SEQUENCE [LARGE SCALE GENOMIC DNA]</scope>
    <source>
        <strain evidence="5">ANa2</strain>
        <tissue evidence="5">Whole body excluding digestive tract and cuticle</tissue>
    </source>
</reference>
<keyword evidence="6" id="KW-1185">Reference proteome</keyword>
<organism evidence="5 6">
    <name type="scientific">Armadillidium nasatum</name>
    <dbReference type="NCBI Taxonomy" id="96803"/>
    <lineage>
        <taxon>Eukaryota</taxon>
        <taxon>Metazoa</taxon>
        <taxon>Ecdysozoa</taxon>
        <taxon>Arthropoda</taxon>
        <taxon>Crustacea</taxon>
        <taxon>Multicrustacea</taxon>
        <taxon>Malacostraca</taxon>
        <taxon>Eumalacostraca</taxon>
        <taxon>Peracarida</taxon>
        <taxon>Isopoda</taxon>
        <taxon>Oniscidea</taxon>
        <taxon>Crinocheta</taxon>
        <taxon>Armadillidiidae</taxon>
        <taxon>Armadillidium</taxon>
    </lineage>
</organism>
<evidence type="ECO:0000313" key="5">
    <source>
        <dbReference type="EMBL" id="KAB7505081.1"/>
    </source>
</evidence>
<evidence type="ECO:0000313" key="6">
    <source>
        <dbReference type="Proteomes" id="UP000326759"/>
    </source>
</evidence>
<comment type="caution">
    <text evidence="5">The sequence shown here is derived from an EMBL/GenBank/DDBJ whole genome shotgun (WGS) entry which is preliminary data.</text>
</comment>
<comment type="similarity">
    <text evidence="3">Belongs to the KTI12 family.</text>
</comment>
<dbReference type="Pfam" id="PF08433">
    <property type="entry name" value="KTI12"/>
    <property type="match status" value="1"/>
</dbReference>
<evidence type="ECO:0000256" key="3">
    <source>
        <dbReference type="ARBA" id="ARBA00025768"/>
    </source>
</evidence>
<protein>
    <recommendedName>
        <fullName evidence="4">Protein KTI12 homolog</fullName>
    </recommendedName>
</protein>
<name>A0A5N5TEZ6_9CRUS</name>
<keyword evidence="2" id="KW-0067">ATP-binding</keyword>
<dbReference type="GO" id="GO:0006400">
    <property type="term" value="P:tRNA modification"/>
    <property type="evidence" value="ECO:0007669"/>
    <property type="project" value="UniProtKB-ARBA"/>
</dbReference>
<dbReference type="Proteomes" id="UP000326759">
    <property type="component" value="Unassembled WGS sequence"/>
</dbReference>
<accession>A0A5N5TEZ6</accession>
<keyword evidence="1" id="KW-0547">Nucleotide-binding</keyword>
<dbReference type="GO" id="GO:0005524">
    <property type="term" value="F:ATP binding"/>
    <property type="evidence" value="ECO:0007669"/>
    <property type="project" value="UniProtKB-KW"/>
</dbReference>
<proteinExistence type="inferred from homology"/>
<dbReference type="InterPro" id="IPR027417">
    <property type="entry name" value="P-loop_NTPase"/>
</dbReference>
<evidence type="ECO:0000256" key="1">
    <source>
        <dbReference type="ARBA" id="ARBA00022741"/>
    </source>
</evidence>
<evidence type="ECO:0000256" key="2">
    <source>
        <dbReference type="ARBA" id="ARBA00022840"/>
    </source>
</evidence>
<dbReference type="Gene3D" id="3.40.50.300">
    <property type="entry name" value="P-loop containing nucleotide triphosphate hydrolases"/>
    <property type="match status" value="1"/>
</dbReference>
<dbReference type="AlphaFoldDB" id="A0A5N5TEZ6"/>